<feature type="transmembrane region" description="Helical" evidence="1">
    <location>
        <begin position="197"/>
        <end position="217"/>
    </location>
</feature>
<keyword evidence="1" id="KW-0812">Transmembrane</keyword>
<evidence type="ECO:0000256" key="1">
    <source>
        <dbReference type="SAM" id="Phobius"/>
    </source>
</evidence>
<keyword evidence="1" id="KW-1133">Transmembrane helix</keyword>
<name>A0ABR5I8R3_9ACTN</name>
<comment type="caution">
    <text evidence="2">The sequence shown here is derived from an EMBL/GenBank/DDBJ whole genome shotgun (WGS) entry which is preliminary data.</text>
</comment>
<evidence type="ECO:0008006" key="4">
    <source>
        <dbReference type="Google" id="ProtNLM"/>
    </source>
</evidence>
<dbReference type="Proteomes" id="UP000037247">
    <property type="component" value="Unassembled WGS sequence"/>
</dbReference>
<reference evidence="2 3" key="1">
    <citation type="submission" date="2015-05" db="EMBL/GenBank/DDBJ databases">
        <title>Draft genome sequence of the bacterium Gordonia jacobaea a new member of the Gordonia genus.</title>
        <authorList>
            <person name="Jimenez-Galisteo G."/>
            <person name="Dominguez A."/>
            <person name="Munoz E."/>
            <person name="Vinas M."/>
        </authorList>
    </citation>
    <scope>NUCLEOTIDE SEQUENCE [LARGE SCALE GENOMIC DNA]</scope>
    <source>
        <strain evidence="3">mv1</strain>
    </source>
</reference>
<keyword evidence="3" id="KW-1185">Reference proteome</keyword>
<feature type="transmembrane region" description="Helical" evidence="1">
    <location>
        <begin position="12"/>
        <end position="31"/>
    </location>
</feature>
<accession>A0ABR5I8R3</accession>
<dbReference type="RefSeq" id="WP_152930137.1">
    <property type="nucleotide sequence ID" value="NZ_JAQDQF010000007.1"/>
</dbReference>
<dbReference type="EMBL" id="LDTZ01000021">
    <property type="protein sequence ID" value="KNA89994.1"/>
    <property type="molecule type" value="Genomic_DNA"/>
</dbReference>
<evidence type="ECO:0000313" key="3">
    <source>
        <dbReference type="Proteomes" id="UP000037247"/>
    </source>
</evidence>
<protein>
    <recommendedName>
        <fullName evidence="4">Tat pathway signal sequence domain protein</fullName>
    </recommendedName>
</protein>
<feature type="transmembrane region" description="Helical" evidence="1">
    <location>
        <begin position="80"/>
        <end position="101"/>
    </location>
</feature>
<evidence type="ECO:0000313" key="2">
    <source>
        <dbReference type="EMBL" id="KNA89994.1"/>
    </source>
</evidence>
<feature type="transmembrane region" description="Helical" evidence="1">
    <location>
        <begin position="238"/>
        <end position="262"/>
    </location>
</feature>
<sequence length="279" mass="28467">MTSTSSGKWAGTYAGILAVLGIAFVFAPAYLAGGHYGGYGDNTRLVQSMRNAFIDYSGSGSAVLPDSLRTVVDYWARYHVAKAVIAALALLVLCSACRRLWASYQGRSSQGRQADSRGRTVAYVVAGVAVSLGTISAAALLMANIQGAIAPLSSAVSLLPAQRDSSLAGAIDAVRHGIATPGASPVADHLVADFARYHVVVAVLTAVFVALLGVLAVRLWRGRRAASNGIGALSYSTLPATATAAATLTVAAAVLVLCVANISSALEPARALSLFFAGG</sequence>
<keyword evidence="1" id="KW-0472">Membrane</keyword>
<proteinExistence type="predicted"/>
<gene>
    <name evidence="2" type="ORF">ABW18_18515</name>
</gene>
<organism evidence="2 3">
    <name type="scientific">Gordonia jacobaea</name>
    <dbReference type="NCBI Taxonomy" id="122202"/>
    <lineage>
        <taxon>Bacteria</taxon>
        <taxon>Bacillati</taxon>
        <taxon>Actinomycetota</taxon>
        <taxon>Actinomycetes</taxon>
        <taxon>Mycobacteriales</taxon>
        <taxon>Gordoniaceae</taxon>
        <taxon>Gordonia</taxon>
    </lineage>
</organism>
<feature type="transmembrane region" description="Helical" evidence="1">
    <location>
        <begin position="121"/>
        <end position="143"/>
    </location>
</feature>